<dbReference type="Proteomes" id="UP001431019">
    <property type="component" value="Unassembled WGS sequence"/>
</dbReference>
<evidence type="ECO:0000313" key="2">
    <source>
        <dbReference type="EMBL" id="MCC8392886.1"/>
    </source>
</evidence>
<protein>
    <submittedName>
        <fullName evidence="2">Nuclear transport factor 2 family protein</fullName>
    </submittedName>
</protein>
<reference evidence="2 3" key="1">
    <citation type="submission" date="2021-11" db="EMBL/GenBank/DDBJ databases">
        <authorList>
            <person name="Oh E.-T."/>
            <person name="Kim S.-B."/>
        </authorList>
    </citation>
    <scope>NUCLEOTIDE SEQUENCE [LARGE SCALE GENOMIC DNA]</scope>
    <source>
        <strain evidence="2 3">MMS20-SJTR3</strain>
    </source>
</reference>
<dbReference type="Pfam" id="PF13577">
    <property type="entry name" value="SnoaL_4"/>
    <property type="match status" value="1"/>
</dbReference>
<evidence type="ECO:0000313" key="3">
    <source>
        <dbReference type="Proteomes" id="UP001431019"/>
    </source>
</evidence>
<organism evidence="2 3">
    <name type="scientific">Paraburkholderia sejongensis</name>
    <dbReference type="NCBI Taxonomy" id="2886946"/>
    <lineage>
        <taxon>Bacteria</taxon>
        <taxon>Pseudomonadati</taxon>
        <taxon>Pseudomonadota</taxon>
        <taxon>Betaproteobacteria</taxon>
        <taxon>Burkholderiales</taxon>
        <taxon>Burkholderiaceae</taxon>
        <taxon>Paraburkholderia</taxon>
    </lineage>
</organism>
<name>A0ABS8JSK8_9BURK</name>
<dbReference type="InterPro" id="IPR032710">
    <property type="entry name" value="NTF2-like_dom_sf"/>
</dbReference>
<evidence type="ECO:0000259" key="1">
    <source>
        <dbReference type="Pfam" id="PF13577"/>
    </source>
</evidence>
<feature type="domain" description="SnoaL-like" evidence="1">
    <location>
        <begin position="54"/>
        <end position="149"/>
    </location>
</feature>
<dbReference type="RefSeq" id="WP_230509129.1">
    <property type="nucleotide sequence ID" value="NZ_JAJITD010000004.1"/>
</dbReference>
<proteinExistence type="predicted"/>
<keyword evidence="3" id="KW-1185">Reference proteome</keyword>
<dbReference type="EMBL" id="JAJITD010000004">
    <property type="protein sequence ID" value="MCC8392886.1"/>
    <property type="molecule type" value="Genomic_DNA"/>
</dbReference>
<accession>A0ABS8JSK8</accession>
<sequence length="181" mass="20337">MNDASLHERVARLEALEAIRELKARYAALADAKYTSTHERQPADVMARVAWDQALCFTEDAVWEGGAGFGDSLVGRAQLHEWFKRSPWCFAAHYYGSPRLEIRADEASGTWRLWQLAMREDTREVVLLAAVTRERYRRDDDGAWRCTYMKFEQIHLAAPGAGTAPLAATLAALDAARVAQP</sequence>
<dbReference type="InterPro" id="IPR037401">
    <property type="entry name" value="SnoaL-like"/>
</dbReference>
<dbReference type="SUPFAM" id="SSF54427">
    <property type="entry name" value="NTF2-like"/>
    <property type="match status" value="1"/>
</dbReference>
<comment type="caution">
    <text evidence="2">The sequence shown here is derived from an EMBL/GenBank/DDBJ whole genome shotgun (WGS) entry which is preliminary data.</text>
</comment>
<dbReference type="Gene3D" id="3.10.450.50">
    <property type="match status" value="1"/>
</dbReference>
<gene>
    <name evidence="2" type="ORF">LJ656_09820</name>
</gene>